<accession>A0AA38GYS8</accession>
<dbReference type="PANTHER" id="PTHR31153">
    <property type="entry name" value="CALMODULIN CALCIUM-DEPENDENT NAD KINASE"/>
    <property type="match status" value="1"/>
</dbReference>
<name>A0AA38GYS8_TAXCH</name>
<reference evidence="2 3" key="1">
    <citation type="journal article" date="2021" name="Nat. Plants">
        <title>The Taxus genome provides insights into paclitaxel biosynthesis.</title>
        <authorList>
            <person name="Xiong X."/>
            <person name="Gou J."/>
            <person name="Liao Q."/>
            <person name="Li Y."/>
            <person name="Zhou Q."/>
            <person name="Bi G."/>
            <person name="Li C."/>
            <person name="Du R."/>
            <person name="Wang X."/>
            <person name="Sun T."/>
            <person name="Guo L."/>
            <person name="Liang H."/>
            <person name="Lu P."/>
            <person name="Wu Y."/>
            <person name="Zhang Z."/>
            <person name="Ro D.K."/>
            <person name="Shang Y."/>
            <person name="Huang S."/>
            <person name="Yan J."/>
        </authorList>
    </citation>
    <scope>NUCLEOTIDE SEQUENCE [LARGE SCALE GENOMIC DNA]</scope>
    <source>
        <strain evidence="2">Ta-2019</strain>
    </source>
</reference>
<sequence>MFLVKCGKNTAVVEADAFKETSSVYQTLNSSGHNDLLKISELVHQTSTDATESLLVITLNEGRDTIAMTRDVHPRQYRRGPGHQRGDNDSVQENYWETVEDIDPREGTEMIQKVVEKHEEILCKETSHTK</sequence>
<evidence type="ECO:0000313" key="2">
    <source>
        <dbReference type="EMBL" id="KAH9328920.1"/>
    </source>
</evidence>
<dbReference type="InterPro" id="IPR044802">
    <property type="entry name" value="NADKc-like"/>
</dbReference>
<evidence type="ECO:0000256" key="1">
    <source>
        <dbReference type="SAM" id="MobiDB-lite"/>
    </source>
</evidence>
<dbReference type="AlphaFoldDB" id="A0AA38GYS8"/>
<keyword evidence="3" id="KW-1185">Reference proteome</keyword>
<dbReference type="EMBL" id="JAHRHJ020000001">
    <property type="protein sequence ID" value="KAH9328920.1"/>
    <property type="molecule type" value="Genomic_DNA"/>
</dbReference>
<comment type="caution">
    <text evidence="2">The sequence shown here is derived from an EMBL/GenBank/DDBJ whole genome shotgun (WGS) entry which is preliminary data.</text>
</comment>
<dbReference type="PANTHER" id="PTHR31153:SF1">
    <property type="entry name" value="CALMODULIN CALCIUM-DEPENDENT NAD KINASE"/>
    <property type="match status" value="1"/>
</dbReference>
<gene>
    <name evidence="2" type="ORF">KI387_001028</name>
</gene>
<organism evidence="2 3">
    <name type="scientific">Taxus chinensis</name>
    <name type="common">Chinese yew</name>
    <name type="synonym">Taxus wallichiana var. chinensis</name>
    <dbReference type="NCBI Taxonomy" id="29808"/>
    <lineage>
        <taxon>Eukaryota</taxon>
        <taxon>Viridiplantae</taxon>
        <taxon>Streptophyta</taxon>
        <taxon>Embryophyta</taxon>
        <taxon>Tracheophyta</taxon>
        <taxon>Spermatophyta</taxon>
        <taxon>Pinopsida</taxon>
        <taxon>Pinidae</taxon>
        <taxon>Conifers II</taxon>
        <taxon>Cupressales</taxon>
        <taxon>Taxaceae</taxon>
        <taxon>Taxus</taxon>
    </lineage>
</organism>
<protein>
    <submittedName>
        <fullName evidence="2">Uncharacterized protein</fullName>
    </submittedName>
</protein>
<feature type="region of interest" description="Disordered" evidence="1">
    <location>
        <begin position="67"/>
        <end position="94"/>
    </location>
</feature>
<feature type="non-terminal residue" evidence="2">
    <location>
        <position position="130"/>
    </location>
</feature>
<proteinExistence type="predicted"/>
<dbReference type="Proteomes" id="UP000824469">
    <property type="component" value="Unassembled WGS sequence"/>
</dbReference>
<evidence type="ECO:0000313" key="3">
    <source>
        <dbReference type="Proteomes" id="UP000824469"/>
    </source>
</evidence>